<keyword evidence="1" id="KW-1015">Disulfide bond</keyword>
<dbReference type="PANTHER" id="PTHR15028:SF6">
    <property type="entry name" value="B-CELL DIFFERENTIATION ANTIGEN CD72"/>
    <property type="match status" value="1"/>
</dbReference>
<dbReference type="PROSITE" id="PS00615">
    <property type="entry name" value="C_TYPE_LECTIN_1"/>
    <property type="match status" value="1"/>
</dbReference>
<name>A0AAW0XDE2_CHEQU</name>
<reference evidence="3 4" key="1">
    <citation type="journal article" date="2024" name="BMC Genomics">
        <title>Genome assembly of redclaw crayfish (Cherax quadricarinatus) provides insights into its immune adaptation and hypoxia tolerance.</title>
        <authorList>
            <person name="Liu Z."/>
            <person name="Zheng J."/>
            <person name="Li H."/>
            <person name="Fang K."/>
            <person name="Wang S."/>
            <person name="He J."/>
            <person name="Zhou D."/>
            <person name="Weng S."/>
            <person name="Chi M."/>
            <person name="Gu Z."/>
            <person name="He J."/>
            <person name="Li F."/>
            <person name="Wang M."/>
        </authorList>
    </citation>
    <scope>NUCLEOTIDE SEQUENCE [LARGE SCALE GENOMIC DNA]</scope>
    <source>
        <strain evidence="3">ZL_2023a</strain>
    </source>
</reference>
<gene>
    <name evidence="3" type="ORF">OTU49_001938</name>
</gene>
<dbReference type="InterPro" id="IPR018378">
    <property type="entry name" value="C-type_lectin_CS"/>
</dbReference>
<dbReference type="EMBL" id="JARKIK010000028">
    <property type="protein sequence ID" value="KAK8742528.1"/>
    <property type="molecule type" value="Genomic_DNA"/>
</dbReference>
<protein>
    <recommendedName>
        <fullName evidence="2">C-type lectin domain-containing protein</fullName>
    </recommendedName>
</protein>
<dbReference type="SUPFAM" id="SSF56436">
    <property type="entry name" value="C-type lectin-like"/>
    <property type="match status" value="1"/>
</dbReference>
<dbReference type="GO" id="GO:0004888">
    <property type="term" value="F:transmembrane signaling receptor activity"/>
    <property type="evidence" value="ECO:0007669"/>
    <property type="project" value="InterPro"/>
</dbReference>
<dbReference type="AlphaFoldDB" id="A0AAW0XDE2"/>
<sequence>KTQVASGFNLTATGQESSKSMLLQALLEGFNNSNLDVADLRRQVESLSVSFNIELQDLLETLKDETTQLFKNHTHLVTELSSGVQDRVLEGFSNSSVEVATLRQQHQDLSDSHTTTMQDLLETLKEETTQLFKNHTYLVTELSSGVQDRVLEGFSNSSVEVATLRQQHQDLSDSHTTTIQELQETLLEEVAKMLKNHTVLIKGTLELAQVTATGLLKLQADYHNMTDILSDFITNFDNFTATFPAMIPTSQKCEKNDSAVVAECPNQFFLVEEECFFFSGEEEQLTWAQARKFCRNVGGDLAEPHDPLVFILALRSRFGEEADELWVGGEEKQEVSTPDTSFRSDTGVPLQEESALWHWLSGAVVDHGWHKGRPSGPVGIESCLTVSKLSLNSAYCGKELRFVCEYPRNP</sequence>
<accession>A0AAW0XDE2</accession>
<keyword evidence="4" id="KW-1185">Reference proteome</keyword>
<evidence type="ECO:0000313" key="3">
    <source>
        <dbReference type="EMBL" id="KAK8742528.1"/>
    </source>
</evidence>
<evidence type="ECO:0000259" key="2">
    <source>
        <dbReference type="PROSITE" id="PS50041"/>
    </source>
</evidence>
<feature type="domain" description="C-type lectin" evidence="2">
    <location>
        <begin position="271"/>
        <end position="405"/>
    </location>
</feature>
<dbReference type="InterPro" id="IPR016186">
    <property type="entry name" value="C-type_lectin-like/link_sf"/>
</dbReference>
<comment type="caution">
    <text evidence="3">The sequence shown here is derived from an EMBL/GenBank/DDBJ whole genome shotgun (WGS) entry which is preliminary data.</text>
</comment>
<dbReference type="GO" id="GO:0005886">
    <property type="term" value="C:plasma membrane"/>
    <property type="evidence" value="ECO:0007669"/>
    <property type="project" value="InterPro"/>
</dbReference>
<feature type="non-terminal residue" evidence="3">
    <location>
        <position position="1"/>
    </location>
</feature>
<dbReference type="PROSITE" id="PS50041">
    <property type="entry name" value="C_TYPE_LECTIN_2"/>
    <property type="match status" value="1"/>
</dbReference>
<dbReference type="Gene3D" id="3.10.100.10">
    <property type="entry name" value="Mannose-Binding Protein A, subunit A"/>
    <property type="match status" value="1"/>
</dbReference>
<dbReference type="InterPro" id="IPR016187">
    <property type="entry name" value="CTDL_fold"/>
</dbReference>
<evidence type="ECO:0000256" key="1">
    <source>
        <dbReference type="ARBA" id="ARBA00023157"/>
    </source>
</evidence>
<dbReference type="SMART" id="SM00034">
    <property type="entry name" value="CLECT"/>
    <property type="match status" value="1"/>
</dbReference>
<dbReference type="CDD" id="cd00037">
    <property type="entry name" value="CLECT"/>
    <property type="match status" value="1"/>
</dbReference>
<organism evidence="3 4">
    <name type="scientific">Cherax quadricarinatus</name>
    <name type="common">Australian red claw crayfish</name>
    <dbReference type="NCBI Taxonomy" id="27406"/>
    <lineage>
        <taxon>Eukaryota</taxon>
        <taxon>Metazoa</taxon>
        <taxon>Ecdysozoa</taxon>
        <taxon>Arthropoda</taxon>
        <taxon>Crustacea</taxon>
        <taxon>Multicrustacea</taxon>
        <taxon>Malacostraca</taxon>
        <taxon>Eumalacostraca</taxon>
        <taxon>Eucarida</taxon>
        <taxon>Decapoda</taxon>
        <taxon>Pleocyemata</taxon>
        <taxon>Astacidea</taxon>
        <taxon>Parastacoidea</taxon>
        <taxon>Parastacidae</taxon>
        <taxon>Cherax</taxon>
    </lineage>
</organism>
<evidence type="ECO:0000313" key="4">
    <source>
        <dbReference type="Proteomes" id="UP001445076"/>
    </source>
</evidence>
<proteinExistence type="predicted"/>
<dbReference type="PANTHER" id="PTHR15028">
    <property type="entry name" value="CD72-RELATED"/>
    <property type="match status" value="1"/>
</dbReference>
<dbReference type="InterPro" id="IPR039689">
    <property type="entry name" value="CD72"/>
</dbReference>
<dbReference type="InterPro" id="IPR001304">
    <property type="entry name" value="C-type_lectin-like"/>
</dbReference>
<dbReference type="Proteomes" id="UP001445076">
    <property type="component" value="Unassembled WGS sequence"/>
</dbReference>
<dbReference type="Pfam" id="PF00059">
    <property type="entry name" value="Lectin_C"/>
    <property type="match status" value="1"/>
</dbReference>